<reference evidence="2" key="1">
    <citation type="submission" date="2021-01" db="EMBL/GenBank/DDBJ databases">
        <title>Whole genome shotgun sequence of Virgisporangium aliadipatigenens NBRC 105644.</title>
        <authorList>
            <person name="Komaki H."/>
            <person name="Tamura T."/>
        </authorList>
    </citation>
    <scope>NUCLEOTIDE SEQUENCE</scope>
    <source>
        <strain evidence="2">NBRC 105644</strain>
    </source>
</reference>
<dbReference type="EMBL" id="BOPF01000057">
    <property type="protein sequence ID" value="GIJ51906.1"/>
    <property type="molecule type" value="Genomic_DNA"/>
</dbReference>
<keyword evidence="3" id="KW-1185">Reference proteome</keyword>
<feature type="chain" id="PRO_5038622305" description="Lipoprotein" evidence="1">
    <location>
        <begin position="20"/>
        <end position="159"/>
    </location>
</feature>
<protein>
    <recommendedName>
        <fullName evidence="4">Lipoprotein</fullName>
    </recommendedName>
</protein>
<gene>
    <name evidence="2" type="ORF">Val02_87920</name>
</gene>
<name>A0A8J3YY98_9ACTN</name>
<dbReference type="AlphaFoldDB" id="A0A8J3YY98"/>
<dbReference type="PROSITE" id="PS51257">
    <property type="entry name" value="PROKAR_LIPOPROTEIN"/>
    <property type="match status" value="1"/>
</dbReference>
<evidence type="ECO:0000313" key="2">
    <source>
        <dbReference type="EMBL" id="GIJ51906.1"/>
    </source>
</evidence>
<proteinExistence type="predicted"/>
<evidence type="ECO:0008006" key="4">
    <source>
        <dbReference type="Google" id="ProtNLM"/>
    </source>
</evidence>
<comment type="caution">
    <text evidence="2">The sequence shown here is derived from an EMBL/GenBank/DDBJ whole genome shotgun (WGS) entry which is preliminary data.</text>
</comment>
<feature type="signal peptide" evidence="1">
    <location>
        <begin position="1"/>
        <end position="19"/>
    </location>
</feature>
<organism evidence="2 3">
    <name type="scientific">Virgisporangium aliadipatigenens</name>
    <dbReference type="NCBI Taxonomy" id="741659"/>
    <lineage>
        <taxon>Bacteria</taxon>
        <taxon>Bacillati</taxon>
        <taxon>Actinomycetota</taxon>
        <taxon>Actinomycetes</taxon>
        <taxon>Micromonosporales</taxon>
        <taxon>Micromonosporaceae</taxon>
        <taxon>Virgisporangium</taxon>
    </lineage>
</organism>
<sequence>MRILRTVAVALTATAVVFAGTACGGPEAPDDPKSTLTDLTKYIADDDGDAACELMLEPVRDTFATDNDADSCEKAVKALHAKVADKKAFKAMVPNGLKVDGGTAEITGACNRGWFQPDGSRDKLDFSPNALGKFTLKKTDDGWFVSEYRGGKHFGSCGG</sequence>
<evidence type="ECO:0000313" key="3">
    <source>
        <dbReference type="Proteomes" id="UP000619260"/>
    </source>
</evidence>
<dbReference type="RefSeq" id="WP_203905303.1">
    <property type="nucleotide sequence ID" value="NZ_BOPF01000057.1"/>
</dbReference>
<evidence type="ECO:0000256" key="1">
    <source>
        <dbReference type="SAM" id="SignalP"/>
    </source>
</evidence>
<dbReference type="Proteomes" id="UP000619260">
    <property type="component" value="Unassembled WGS sequence"/>
</dbReference>
<keyword evidence="1" id="KW-0732">Signal</keyword>
<accession>A0A8J3YY98</accession>